<dbReference type="OrthoDB" id="7482721at2759"/>
<feature type="domain" description="ATP-dependent DNA ligase family profile" evidence="6">
    <location>
        <begin position="333"/>
        <end position="459"/>
    </location>
</feature>
<dbReference type="InterPro" id="IPR012340">
    <property type="entry name" value="NA-bd_OB-fold"/>
</dbReference>
<dbReference type="Gene3D" id="2.40.50.140">
    <property type="entry name" value="Nucleic acid-binding proteins"/>
    <property type="match status" value="1"/>
</dbReference>
<evidence type="ECO:0000313" key="8">
    <source>
        <dbReference type="Proteomes" id="UP000183567"/>
    </source>
</evidence>
<comment type="caution">
    <text evidence="7">The sequence shown here is derived from an EMBL/GenBank/DDBJ whole genome shotgun (WGS) entry which is preliminary data.</text>
</comment>
<dbReference type="Pfam" id="PF01068">
    <property type="entry name" value="DNA_ligase_A_M"/>
    <property type="match status" value="1"/>
</dbReference>
<dbReference type="GO" id="GO:0032807">
    <property type="term" value="C:DNA ligase IV complex"/>
    <property type="evidence" value="ECO:0007669"/>
    <property type="project" value="TreeGrafter"/>
</dbReference>
<dbReference type="InterPro" id="IPR029710">
    <property type="entry name" value="LIG4"/>
</dbReference>
<dbReference type="SUPFAM" id="SSF56091">
    <property type="entry name" value="DNA ligase/mRNA capping enzyme, catalytic domain"/>
    <property type="match status" value="1"/>
</dbReference>
<dbReference type="InterPro" id="IPR012308">
    <property type="entry name" value="DNA_ligase_ATP-dep_N"/>
</dbReference>
<dbReference type="PANTHER" id="PTHR45997:SF2">
    <property type="entry name" value="ATP DEPENDENT DNA LIGASE DOMAIN PROTEIN (AFU_ORTHOLOGUE AFUA_5G02430)"/>
    <property type="match status" value="1"/>
</dbReference>
<dbReference type="GO" id="GO:0006303">
    <property type="term" value="P:double-strand break repair via nonhomologous end joining"/>
    <property type="evidence" value="ECO:0007669"/>
    <property type="project" value="TreeGrafter"/>
</dbReference>
<dbReference type="STRING" id="180088.A0A1J8PNH6"/>
<dbReference type="Proteomes" id="UP000183567">
    <property type="component" value="Unassembled WGS sequence"/>
</dbReference>
<evidence type="ECO:0000256" key="4">
    <source>
        <dbReference type="ARBA" id="ARBA00022840"/>
    </source>
</evidence>
<dbReference type="InterPro" id="IPR016059">
    <property type="entry name" value="DNA_ligase_ATP-dep_CS"/>
</dbReference>
<dbReference type="PROSITE" id="PS50160">
    <property type="entry name" value="DNA_LIGASE_A3"/>
    <property type="match status" value="1"/>
</dbReference>
<dbReference type="GO" id="GO:0006310">
    <property type="term" value="P:DNA recombination"/>
    <property type="evidence" value="ECO:0007669"/>
    <property type="project" value="InterPro"/>
</dbReference>
<evidence type="ECO:0000256" key="3">
    <source>
        <dbReference type="ARBA" id="ARBA00022741"/>
    </source>
</evidence>
<dbReference type="GO" id="GO:0003677">
    <property type="term" value="F:DNA binding"/>
    <property type="evidence" value="ECO:0007669"/>
    <property type="project" value="InterPro"/>
</dbReference>
<sequence>MISSRLNRQGSSGRSPRSILRLWVEALKKNYSPLPRDTTSHILRLLFPEDDSHRKYDLQEARLSQLLPECLDSATFPPVSTSRLKLWSQQHNSGCLGQEILTLQSPDAEVFIGTLSLQQINLLLDELASTSAFSDKSVHAAHSLSPTRSKSAILRSLYESLPALDAAYLTQIILKDLRPILYAPPVASTSRVLLEYNSNSKSMLTKEQFMMTWDPSGSMLKMYRVRANMNEAALGFEAGGVISHPKPCFGFPVEIPKSAKGRSPRHALDVLRLSNAIWAETKYDGERAQIHVRLRDQSDPQITIYSKSKRDSTLDRIAIHPDSCPSLHSNASSTSSTLHLALVFFDVLLVGAASLLNAPYSMRRTVLESIISQVPGRSMLSERAVILDGKIQELEGQKRLREVWAQRIADCEEGLVLKAEESTYGDWKLPWVKLKKDYISGYGDTIDLVVIAAAWEKDRARELRVSPSTLTTFYIAVLGNSSQVKSDPGHKPHFVAYFTASYGLSREQLEEFNFWIRADAVDGSKPPVDEISYTYSMLETLPKPSVFIRNPILVELCGAGFTKAPQSKYYELRFPRITKPFRPSERSYMECLTLRELQAIAFEAVGREARDAAKYKDVDEWGRELWAKGEDTAEEQRRGLKRQRTMECWEDKLEDIDRARSEKRRKEDLDMSQ</sequence>
<dbReference type="PROSITE" id="PS00697">
    <property type="entry name" value="DNA_LIGASE_A1"/>
    <property type="match status" value="1"/>
</dbReference>
<reference evidence="7 8" key="1">
    <citation type="submission" date="2016-03" db="EMBL/GenBank/DDBJ databases">
        <title>Comparative genomics of the ectomycorrhizal sister species Rhizopogon vinicolor and Rhizopogon vesiculosus (Basidiomycota: Boletales) reveals a divergence of the mating type B locus.</title>
        <authorList>
            <person name="Mujic A.B."/>
            <person name="Kuo A."/>
            <person name="Tritt A."/>
            <person name="Lipzen A."/>
            <person name="Chen C."/>
            <person name="Johnson J."/>
            <person name="Sharma A."/>
            <person name="Barry K."/>
            <person name="Grigoriev I.V."/>
            <person name="Spatafora J.W."/>
        </authorList>
    </citation>
    <scope>NUCLEOTIDE SEQUENCE [LARGE SCALE GENOMIC DNA]</scope>
    <source>
        <strain evidence="7 8">AM-OR11-056</strain>
    </source>
</reference>
<proteinExistence type="inferred from homology"/>
<name>A0A1J8PNH6_9AGAM</name>
<dbReference type="AlphaFoldDB" id="A0A1J8PNH6"/>
<comment type="similarity">
    <text evidence="1">Belongs to the ATP-dependent DNA ligase family.</text>
</comment>
<gene>
    <name evidence="7" type="ORF">AZE42_01062</name>
</gene>
<dbReference type="SUPFAM" id="SSF50249">
    <property type="entry name" value="Nucleic acid-binding proteins"/>
    <property type="match status" value="1"/>
</dbReference>
<keyword evidence="8" id="KW-1185">Reference proteome</keyword>
<dbReference type="Pfam" id="PF04675">
    <property type="entry name" value="DNA_ligase_A_N"/>
    <property type="match status" value="1"/>
</dbReference>
<dbReference type="GO" id="GO:0005524">
    <property type="term" value="F:ATP binding"/>
    <property type="evidence" value="ECO:0007669"/>
    <property type="project" value="UniProtKB-KW"/>
</dbReference>
<dbReference type="GO" id="GO:0003910">
    <property type="term" value="F:DNA ligase (ATP) activity"/>
    <property type="evidence" value="ECO:0007669"/>
    <property type="project" value="InterPro"/>
</dbReference>
<evidence type="ECO:0000313" key="7">
    <source>
        <dbReference type="EMBL" id="OJA10686.1"/>
    </source>
</evidence>
<keyword evidence="3" id="KW-0547">Nucleotide-binding</keyword>
<evidence type="ECO:0000256" key="2">
    <source>
        <dbReference type="ARBA" id="ARBA00022598"/>
    </source>
</evidence>
<dbReference type="PANTHER" id="PTHR45997">
    <property type="entry name" value="DNA LIGASE 4"/>
    <property type="match status" value="1"/>
</dbReference>
<dbReference type="EMBL" id="LVVM01005392">
    <property type="protein sequence ID" value="OJA10686.1"/>
    <property type="molecule type" value="Genomic_DNA"/>
</dbReference>
<keyword evidence="4" id="KW-0067">ATP-binding</keyword>
<dbReference type="InterPro" id="IPR012310">
    <property type="entry name" value="DNA_ligase_ATP-dep_cent"/>
</dbReference>
<organism evidence="7 8">
    <name type="scientific">Rhizopogon vesiculosus</name>
    <dbReference type="NCBI Taxonomy" id="180088"/>
    <lineage>
        <taxon>Eukaryota</taxon>
        <taxon>Fungi</taxon>
        <taxon>Dikarya</taxon>
        <taxon>Basidiomycota</taxon>
        <taxon>Agaricomycotina</taxon>
        <taxon>Agaricomycetes</taxon>
        <taxon>Agaricomycetidae</taxon>
        <taxon>Boletales</taxon>
        <taxon>Suillineae</taxon>
        <taxon>Rhizopogonaceae</taxon>
        <taxon>Rhizopogon</taxon>
    </lineage>
</organism>
<dbReference type="GO" id="GO:0006297">
    <property type="term" value="P:nucleotide-excision repair, DNA gap filling"/>
    <property type="evidence" value="ECO:0007669"/>
    <property type="project" value="TreeGrafter"/>
</dbReference>
<evidence type="ECO:0000256" key="5">
    <source>
        <dbReference type="ARBA" id="ARBA00023242"/>
    </source>
</evidence>
<accession>A0A1J8PNH6</accession>
<evidence type="ECO:0000256" key="1">
    <source>
        <dbReference type="ARBA" id="ARBA00007572"/>
    </source>
</evidence>
<protein>
    <recommendedName>
        <fullName evidence="6">ATP-dependent DNA ligase family profile domain-containing protein</fullName>
    </recommendedName>
</protein>
<dbReference type="InterPro" id="IPR036599">
    <property type="entry name" value="DNA_ligase_N_sf"/>
</dbReference>
<dbReference type="Gene3D" id="3.30.470.30">
    <property type="entry name" value="DNA ligase/mRNA capping enzyme"/>
    <property type="match status" value="2"/>
</dbReference>
<keyword evidence="5" id="KW-0539">Nucleus</keyword>
<evidence type="ECO:0000259" key="6">
    <source>
        <dbReference type="PROSITE" id="PS50160"/>
    </source>
</evidence>
<keyword evidence="2" id="KW-0436">Ligase</keyword>
<dbReference type="Gene3D" id="1.10.3260.10">
    <property type="entry name" value="DNA ligase, ATP-dependent, N-terminal domain"/>
    <property type="match status" value="1"/>
</dbReference>